<dbReference type="EMBL" id="JBBMER010000001">
    <property type="protein sequence ID" value="MEQ2378654.1"/>
    <property type="molecule type" value="Genomic_DNA"/>
</dbReference>
<evidence type="ECO:0000259" key="4">
    <source>
        <dbReference type="Pfam" id="PF01420"/>
    </source>
</evidence>
<evidence type="ECO:0000256" key="3">
    <source>
        <dbReference type="ARBA" id="ARBA00023125"/>
    </source>
</evidence>
<dbReference type="InterPro" id="IPR044946">
    <property type="entry name" value="Restrct_endonuc_typeI_TRD_sf"/>
</dbReference>
<feature type="domain" description="Type I restriction modification DNA specificity" evidence="4">
    <location>
        <begin position="207"/>
        <end position="334"/>
    </location>
</feature>
<feature type="domain" description="Type I restriction modification DNA specificity" evidence="4">
    <location>
        <begin position="18"/>
        <end position="146"/>
    </location>
</feature>
<dbReference type="Gene3D" id="3.90.220.20">
    <property type="entry name" value="DNA methylase specificity domains"/>
    <property type="match status" value="2"/>
</dbReference>
<protein>
    <submittedName>
        <fullName evidence="5">Restriction endonuclease subunit S</fullName>
        <ecNumber evidence="5">3.1.21.-</ecNumber>
    </submittedName>
</protein>
<evidence type="ECO:0000256" key="1">
    <source>
        <dbReference type="ARBA" id="ARBA00010923"/>
    </source>
</evidence>
<keyword evidence="5" id="KW-0378">Hydrolase</keyword>
<evidence type="ECO:0000313" key="6">
    <source>
        <dbReference type="Proteomes" id="UP001442364"/>
    </source>
</evidence>
<dbReference type="GO" id="GO:0016787">
    <property type="term" value="F:hydrolase activity"/>
    <property type="evidence" value="ECO:0007669"/>
    <property type="project" value="UniProtKB-KW"/>
</dbReference>
<gene>
    <name evidence="5" type="ORF">WMO14_01965</name>
</gene>
<accession>A0ABV1BT49</accession>
<name>A0ABV1BT49_9FIRM</name>
<keyword evidence="5" id="KW-0540">Nuclease</keyword>
<comment type="caution">
    <text evidence="5">The sequence shown here is derived from an EMBL/GenBank/DDBJ whole genome shotgun (WGS) entry which is preliminary data.</text>
</comment>
<dbReference type="Pfam" id="PF01420">
    <property type="entry name" value="Methylase_S"/>
    <property type="match status" value="2"/>
</dbReference>
<proteinExistence type="inferred from homology"/>
<organism evidence="5 6">
    <name type="scientific">[Lactobacillus] rogosae</name>
    <dbReference type="NCBI Taxonomy" id="706562"/>
    <lineage>
        <taxon>Bacteria</taxon>
        <taxon>Bacillati</taxon>
        <taxon>Bacillota</taxon>
        <taxon>Clostridia</taxon>
        <taxon>Lachnospirales</taxon>
        <taxon>Lachnospiraceae</taxon>
        <taxon>Lachnospira</taxon>
    </lineage>
</organism>
<sequence length="377" mass="43518">MNLDINNWKEFTFGRLISDIYKSKAINKDDLQIAANWKLGIRYITRTAENNGCELIADLSFIDNSFIQEGNAITIGDTTATCFYQSEKFITGDHMVVVRADWLNEILALYMVTILNKEQYKYSYGRAFLIDRIKETLVKLPIQYNEDGTVYIDSLKKYSDLGYVPDFDMMQQYIKTLHFKYLTTKNKRINIQKLKISDWKEFYISRTYTQSGLFEIENCKCGSAGNLDDGNDINYIGAKKNNNGVMRRVVRVESLVSKGNGIMFICDGEGSVGYTNYMDEDFIGSTTTSIGYDEALNPYVALFLVTILDKEKFKYSYGRKYRTHINEAIIKLPIQRNLKGDPIIDASKKYSKEGYIPDWTFMENYIKALPYGDRLNI</sequence>
<reference evidence="5 6" key="1">
    <citation type="submission" date="2024-03" db="EMBL/GenBank/DDBJ databases">
        <title>Human intestinal bacterial collection.</title>
        <authorList>
            <person name="Pauvert C."/>
            <person name="Hitch T.C.A."/>
            <person name="Clavel T."/>
        </authorList>
    </citation>
    <scope>NUCLEOTIDE SEQUENCE [LARGE SCALE GENOMIC DNA]</scope>
    <source>
        <strain evidence="5 6">CLA-AA-H255</strain>
    </source>
</reference>
<comment type="similarity">
    <text evidence="1">Belongs to the type-I restriction system S methylase family.</text>
</comment>
<dbReference type="RefSeq" id="WP_349153176.1">
    <property type="nucleotide sequence ID" value="NZ_JBBMER010000001.1"/>
</dbReference>
<dbReference type="Proteomes" id="UP001442364">
    <property type="component" value="Unassembled WGS sequence"/>
</dbReference>
<dbReference type="SUPFAM" id="SSF116734">
    <property type="entry name" value="DNA methylase specificity domain"/>
    <property type="match status" value="1"/>
</dbReference>
<dbReference type="EC" id="3.1.21.-" evidence="5"/>
<keyword evidence="6" id="KW-1185">Reference proteome</keyword>
<evidence type="ECO:0000256" key="2">
    <source>
        <dbReference type="ARBA" id="ARBA00022747"/>
    </source>
</evidence>
<keyword evidence="5" id="KW-0255">Endonuclease</keyword>
<evidence type="ECO:0000313" key="5">
    <source>
        <dbReference type="EMBL" id="MEQ2378654.1"/>
    </source>
</evidence>
<keyword evidence="2" id="KW-0680">Restriction system</keyword>
<dbReference type="InterPro" id="IPR000055">
    <property type="entry name" value="Restrct_endonuc_typeI_TRD"/>
</dbReference>
<keyword evidence="3" id="KW-0238">DNA-binding</keyword>
<dbReference type="GO" id="GO:0004519">
    <property type="term" value="F:endonuclease activity"/>
    <property type="evidence" value="ECO:0007669"/>
    <property type="project" value="UniProtKB-KW"/>
</dbReference>